<dbReference type="AlphaFoldDB" id="A0AAV7RBS8"/>
<comment type="caution">
    <text evidence="1">The sequence shown here is derived from an EMBL/GenBank/DDBJ whole genome shotgun (WGS) entry which is preliminary data.</text>
</comment>
<dbReference type="EMBL" id="JANPWB010000009">
    <property type="protein sequence ID" value="KAJ1149911.1"/>
    <property type="molecule type" value="Genomic_DNA"/>
</dbReference>
<evidence type="ECO:0000313" key="2">
    <source>
        <dbReference type="Proteomes" id="UP001066276"/>
    </source>
</evidence>
<feature type="non-terminal residue" evidence="1">
    <location>
        <position position="1"/>
    </location>
</feature>
<protein>
    <submittedName>
        <fullName evidence="1">Uncharacterized protein</fullName>
    </submittedName>
</protein>
<keyword evidence="2" id="KW-1185">Reference proteome</keyword>
<accession>A0AAV7RBS8</accession>
<dbReference type="Proteomes" id="UP001066276">
    <property type="component" value="Chromosome 5"/>
</dbReference>
<feature type="non-terminal residue" evidence="1">
    <location>
        <position position="97"/>
    </location>
</feature>
<gene>
    <name evidence="1" type="ORF">NDU88_002710</name>
</gene>
<name>A0AAV7RBS8_PLEWA</name>
<evidence type="ECO:0000313" key="1">
    <source>
        <dbReference type="EMBL" id="KAJ1149911.1"/>
    </source>
</evidence>
<sequence length="97" mass="11527">YSWKSEKTLFSSLKTKFHKYKRKQMRVSLQRQFGRLAGSSQSAEKQNPSSFQFKWDEENTERNCFHGHSLEGIVQKEDKIFSLVNSKYWLSSLKLCQ</sequence>
<organism evidence="1 2">
    <name type="scientific">Pleurodeles waltl</name>
    <name type="common">Iberian ribbed newt</name>
    <dbReference type="NCBI Taxonomy" id="8319"/>
    <lineage>
        <taxon>Eukaryota</taxon>
        <taxon>Metazoa</taxon>
        <taxon>Chordata</taxon>
        <taxon>Craniata</taxon>
        <taxon>Vertebrata</taxon>
        <taxon>Euteleostomi</taxon>
        <taxon>Amphibia</taxon>
        <taxon>Batrachia</taxon>
        <taxon>Caudata</taxon>
        <taxon>Salamandroidea</taxon>
        <taxon>Salamandridae</taxon>
        <taxon>Pleurodelinae</taxon>
        <taxon>Pleurodeles</taxon>
    </lineage>
</organism>
<proteinExistence type="predicted"/>
<reference evidence="1" key="1">
    <citation type="journal article" date="2022" name="bioRxiv">
        <title>Sequencing and chromosome-scale assembly of the giantPleurodeles waltlgenome.</title>
        <authorList>
            <person name="Brown T."/>
            <person name="Elewa A."/>
            <person name="Iarovenko S."/>
            <person name="Subramanian E."/>
            <person name="Araus A.J."/>
            <person name="Petzold A."/>
            <person name="Susuki M."/>
            <person name="Suzuki K.-i.T."/>
            <person name="Hayashi T."/>
            <person name="Toyoda A."/>
            <person name="Oliveira C."/>
            <person name="Osipova E."/>
            <person name="Leigh N.D."/>
            <person name="Simon A."/>
            <person name="Yun M.H."/>
        </authorList>
    </citation>
    <scope>NUCLEOTIDE SEQUENCE</scope>
    <source>
        <strain evidence="1">20211129_DDA</strain>
        <tissue evidence="1">Liver</tissue>
    </source>
</reference>